<reference evidence="12" key="1">
    <citation type="submission" date="2024-05" db="EMBL/GenBank/DDBJ databases">
        <title>Herbiconiux sp. A18JL235.</title>
        <authorList>
            <person name="Zhang G."/>
        </authorList>
    </citation>
    <scope>NUCLEOTIDE SEQUENCE</scope>
    <source>
        <strain evidence="12">A18JL235</strain>
    </source>
</reference>
<dbReference type="RefSeq" id="WP_368497772.1">
    <property type="nucleotide sequence ID" value="NZ_CP162511.1"/>
</dbReference>
<dbReference type="SMART" id="SM00091">
    <property type="entry name" value="PAS"/>
    <property type="match status" value="1"/>
</dbReference>
<feature type="domain" description="PAS" evidence="11">
    <location>
        <begin position="118"/>
        <end position="196"/>
    </location>
</feature>
<dbReference type="InterPro" id="IPR011006">
    <property type="entry name" value="CheY-like_superfamily"/>
</dbReference>
<dbReference type="CDD" id="cd00130">
    <property type="entry name" value="PAS"/>
    <property type="match status" value="1"/>
</dbReference>
<dbReference type="InterPro" id="IPR000014">
    <property type="entry name" value="PAS"/>
</dbReference>
<keyword evidence="5" id="KW-0808">Transferase</keyword>
<evidence type="ECO:0000256" key="1">
    <source>
        <dbReference type="ARBA" id="ARBA00000085"/>
    </source>
</evidence>
<dbReference type="InterPro" id="IPR003594">
    <property type="entry name" value="HATPase_dom"/>
</dbReference>
<comment type="subcellular location">
    <subcellularLocation>
        <location evidence="2">Cell membrane</location>
    </subcellularLocation>
</comment>
<keyword evidence="12" id="KW-0547">Nucleotide-binding</keyword>
<comment type="catalytic activity">
    <reaction evidence="1">
        <text>ATP + protein L-histidine = ADP + protein N-phospho-L-histidine.</text>
        <dbReference type="EC" id="2.7.13.3"/>
    </reaction>
</comment>
<dbReference type="SUPFAM" id="SSF55785">
    <property type="entry name" value="PYP-like sensor domain (PAS domain)"/>
    <property type="match status" value="1"/>
</dbReference>
<dbReference type="InterPro" id="IPR013656">
    <property type="entry name" value="PAS_4"/>
</dbReference>
<dbReference type="SUPFAM" id="SSF47384">
    <property type="entry name" value="Homodimeric domain of signal transducing histidine kinase"/>
    <property type="match status" value="1"/>
</dbReference>
<evidence type="ECO:0000256" key="8">
    <source>
        <dbReference type="PROSITE-ProRule" id="PRU00169"/>
    </source>
</evidence>
<dbReference type="PANTHER" id="PTHR43047">
    <property type="entry name" value="TWO-COMPONENT HISTIDINE PROTEIN KINASE"/>
    <property type="match status" value="1"/>
</dbReference>
<feature type="domain" description="Response regulatory" evidence="10">
    <location>
        <begin position="505"/>
        <end position="624"/>
    </location>
</feature>
<name>A0AB39BGA8_9MICO</name>
<dbReference type="NCBIfam" id="TIGR00229">
    <property type="entry name" value="sensory_box"/>
    <property type="match status" value="1"/>
</dbReference>
<dbReference type="Gene3D" id="3.30.565.10">
    <property type="entry name" value="Histidine kinase-like ATPase, C-terminal domain"/>
    <property type="match status" value="1"/>
</dbReference>
<dbReference type="GO" id="GO:0005524">
    <property type="term" value="F:ATP binding"/>
    <property type="evidence" value="ECO:0007669"/>
    <property type="project" value="UniProtKB-KW"/>
</dbReference>
<dbReference type="CDD" id="cd00082">
    <property type="entry name" value="HisKA"/>
    <property type="match status" value="1"/>
</dbReference>
<dbReference type="PROSITE" id="PS50110">
    <property type="entry name" value="RESPONSE_REGULATORY"/>
    <property type="match status" value="1"/>
</dbReference>
<feature type="modified residue" description="4-aspartylphosphate" evidence="8">
    <location>
        <position position="557"/>
    </location>
</feature>
<dbReference type="InterPro" id="IPR003661">
    <property type="entry name" value="HisK_dim/P_dom"/>
</dbReference>
<dbReference type="SMART" id="SM00388">
    <property type="entry name" value="HisKA"/>
    <property type="match status" value="1"/>
</dbReference>
<accession>A0AB39BGA8</accession>
<evidence type="ECO:0000256" key="7">
    <source>
        <dbReference type="ARBA" id="ARBA00023012"/>
    </source>
</evidence>
<dbReference type="SUPFAM" id="SSF55874">
    <property type="entry name" value="ATPase domain of HSP90 chaperone/DNA topoisomerase II/histidine kinase"/>
    <property type="match status" value="1"/>
</dbReference>
<dbReference type="InterPro" id="IPR004358">
    <property type="entry name" value="Sig_transdc_His_kin-like_C"/>
</dbReference>
<evidence type="ECO:0000256" key="5">
    <source>
        <dbReference type="ARBA" id="ARBA00022679"/>
    </source>
</evidence>
<dbReference type="PROSITE" id="PS50109">
    <property type="entry name" value="HIS_KIN"/>
    <property type="match status" value="1"/>
</dbReference>
<dbReference type="SMART" id="SM00387">
    <property type="entry name" value="HATPase_c"/>
    <property type="match status" value="1"/>
</dbReference>
<dbReference type="PRINTS" id="PR00344">
    <property type="entry name" value="BCTRLSENSOR"/>
</dbReference>
<evidence type="ECO:0000313" key="12">
    <source>
        <dbReference type="EMBL" id="XDI05384.1"/>
    </source>
</evidence>
<evidence type="ECO:0000259" key="10">
    <source>
        <dbReference type="PROSITE" id="PS50110"/>
    </source>
</evidence>
<keyword evidence="4 8" id="KW-0597">Phosphoprotein</keyword>
<evidence type="ECO:0000256" key="2">
    <source>
        <dbReference type="ARBA" id="ARBA00004236"/>
    </source>
</evidence>
<dbReference type="PROSITE" id="PS50112">
    <property type="entry name" value="PAS"/>
    <property type="match status" value="1"/>
</dbReference>
<dbReference type="Gene3D" id="3.30.450.20">
    <property type="entry name" value="PAS domain"/>
    <property type="match status" value="1"/>
</dbReference>
<protein>
    <recommendedName>
        <fullName evidence="3">histidine kinase</fullName>
        <ecNumber evidence="3">2.7.13.3</ecNumber>
    </recommendedName>
</protein>
<dbReference type="Pfam" id="PF00072">
    <property type="entry name" value="Response_reg"/>
    <property type="match status" value="1"/>
</dbReference>
<evidence type="ECO:0000259" key="9">
    <source>
        <dbReference type="PROSITE" id="PS50109"/>
    </source>
</evidence>
<organism evidence="12">
    <name type="scientific">Herbiconiux sp. A18JL235</name>
    <dbReference type="NCBI Taxonomy" id="3152363"/>
    <lineage>
        <taxon>Bacteria</taxon>
        <taxon>Bacillati</taxon>
        <taxon>Actinomycetota</taxon>
        <taxon>Actinomycetes</taxon>
        <taxon>Micrococcales</taxon>
        <taxon>Microbacteriaceae</taxon>
        <taxon>Herbiconiux</taxon>
    </lineage>
</organism>
<dbReference type="InterPro" id="IPR001789">
    <property type="entry name" value="Sig_transdc_resp-reg_receiver"/>
</dbReference>
<dbReference type="GO" id="GO:0000155">
    <property type="term" value="F:phosphorelay sensor kinase activity"/>
    <property type="evidence" value="ECO:0007669"/>
    <property type="project" value="InterPro"/>
</dbReference>
<gene>
    <name evidence="12" type="ORF">ABFY20_19010</name>
</gene>
<keyword evidence="6" id="KW-0418">Kinase</keyword>
<dbReference type="InterPro" id="IPR036097">
    <property type="entry name" value="HisK_dim/P_sf"/>
</dbReference>
<feature type="domain" description="Histidine kinase" evidence="9">
    <location>
        <begin position="266"/>
        <end position="482"/>
    </location>
</feature>
<keyword evidence="7" id="KW-0902">Two-component regulatory system</keyword>
<evidence type="ECO:0000259" key="11">
    <source>
        <dbReference type="PROSITE" id="PS50112"/>
    </source>
</evidence>
<evidence type="ECO:0000256" key="3">
    <source>
        <dbReference type="ARBA" id="ARBA00012438"/>
    </source>
</evidence>
<dbReference type="EC" id="2.7.13.3" evidence="3"/>
<dbReference type="Gene3D" id="1.10.287.130">
    <property type="match status" value="1"/>
</dbReference>
<dbReference type="SUPFAM" id="SSF52172">
    <property type="entry name" value="CheY-like"/>
    <property type="match status" value="1"/>
</dbReference>
<sequence length="627" mass="68456">MAEGQESRVPDLSVFESLPAACALLGRDRDGALVLLATNAAFEQHVDVDLAFVIDDGELSARLDGVLGLALAESQWRNIALPGYSGRLRASRMAEPAGTVVVEFAERQLFDELALRSRVDQLQDLVDNSTALMYVKDLDGRYLIVNDYFARRFGVQPSEIVGKSDHDLFPFSSADVYSEHDRDVVESGISVEVEEPFAPIGGETDGDDDRRWLSIKFPLLDASGRPYALGAISTDITDRKRAESAARIAMHEAERANQSKSEFLSRISHELRTPLNAILGFAQLLHDGSVTPSQLEGSQHILDAGRHLLSLVNDVLDITWIDAGAPGLVLSTVPAVEPLHEALQLIRPIARRDDIEIASDLHHALFRSVVGDAQRLRQVFLNLLSNAVKFNSRHGAIKVSCAVHGDRLRFLVTDTGRGIRDDERELLFTAFGRLPSSADIEGTGLGLALSRRLVEEMGGELGIEHSAVGEGTTFYVELVLAEADAVTAAPEPAQPHDDGEEITATVLHIEDTHANLRLVEHILGRYEKLELVPATSGATGIDIARRLGRELDLVLLDLNLSDMTGADVIAAFHADPVLKDTPVIVLSADATPTRIAHLRSMGIADYLTKPLDIRLFVDAVRRVLDRR</sequence>
<dbReference type="Pfam" id="PF02518">
    <property type="entry name" value="HATPase_c"/>
    <property type="match status" value="1"/>
</dbReference>
<dbReference type="InterPro" id="IPR035965">
    <property type="entry name" value="PAS-like_dom_sf"/>
</dbReference>
<keyword evidence="12" id="KW-0067">ATP-binding</keyword>
<dbReference type="EMBL" id="CP162511">
    <property type="protein sequence ID" value="XDI05384.1"/>
    <property type="molecule type" value="Genomic_DNA"/>
</dbReference>
<dbReference type="GO" id="GO:0009927">
    <property type="term" value="F:histidine phosphotransfer kinase activity"/>
    <property type="evidence" value="ECO:0007669"/>
    <property type="project" value="TreeGrafter"/>
</dbReference>
<dbReference type="SMART" id="SM00448">
    <property type="entry name" value="REC"/>
    <property type="match status" value="1"/>
</dbReference>
<dbReference type="Pfam" id="PF08448">
    <property type="entry name" value="PAS_4"/>
    <property type="match status" value="1"/>
</dbReference>
<dbReference type="GO" id="GO:0005886">
    <property type="term" value="C:plasma membrane"/>
    <property type="evidence" value="ECO:0007669"/>
    <property type="project" value="UniProtKB-SubCell"/>
</dbReference>
<dbReference type="PANTHER" id="PTHR43047:SF72">
    <property type="entry name" value="OSMOSENSING HISTIDINE PROTEIN KINASE SLN1"/>
    <property type="match status" value="1"/>
</dbReference>
<proteinExistence type="predicted"/>
<evidence type="ECO:0000256" key="6">
    <source>
        <dbReference type="ARBA" id="ARBA00022777"/>
    </source>
</evidence>
<dbReference type="InterPro" id="IPR005467">
    <property type="entry name" value="His_kinase_dom"/>
</dbReference>
<dbReference type="Pfam" id="PF00512">
    <property type="entry name" value="HisKA"/>
    <property type="match status" value="1"/>
</dbReference>
<dbReference type="Gene3D" id="3.40.50.2300">
    <property type="match status" value="1"/>
</dbReference>
<dbReference type="CDD" id="cd16922">
    <property type="entry name" value="HATPase_EvgS-ArcB-TorS-like"/>
    <property type="match status" value="1"/>
</dbReference>
<dbReference type="AlphaFoldDB" id="A0AB39BGA8"/>
<dbReference type="InterPro" id="IPR036890">
    <property type="entry name" value="HATPase_C_sf"/>
</dbReference>
<evidence type="ECO:0000256" key="4">
    <source>
        <dbReference type="ARBA" id="ARBA00022553"/>
    </source>
</evidence>